<gene>
    <name evidence="3" type="ORF">J2Z76_000752</name>
</gene>
<evidence type="ECO:0000259" key="1">
    <source>
        <dbReference type="Pfam" id="PF04459"/>
    </source>
</evidence>
<organism evidence="3 4">
    <name type="scientific">Sedimentibacter acidaminivorans</name>
    <dbReference type="NCBI Taxonomy" id="913099"/>
    <lineage>
        <taxon>Bacteria</taxon>
        <taxon>Bacillati</taxon>
        <taxon>Bacillota</taxon>
        <taxon>Tissierellia</taxon>
        <taxon>Sedimentibacter</taxon>
    </lineage>
</organism>
<dbReference type="InterPro" id="IPR036034">
    <property type="entry name" value="PDZ_sf"/>
</dbReference>
<dbReference type="SUPFAM" id="SSF102114">
    <property type="entry name" value="Radical SAM enzymes"/>
    <property type="match status" value="1"/>
</dbReference>
<feature type="domain" description="Putative radical SAM N-terminal" evidence="2">
    <location>
        <begin position="66"/>
        <end position="216"/>
    </location>
</feature>
<dbReference type="SUPFAM" id="SSF50156">
    <property type="entry name" value="PDZ domain-like"/>
    <property type="match status" value="1"/>
</dbReference>
<evidence type="ECO:0000313" key="4">
    <source>
        <dbReference type="Proteomes" id="UP001519342"/>
    </source>
</evidence>
<reference evidence="3 4" key="1">
    <citation type="submission" date="2021-03" db="EMBL/GenBank/DDBJ databases">
        <title>Genomic Encyclopedia of Type Strains, Phase IV (KMG-IV): sequencing the most valuable type-strain genomes for metagenomic binning, comparative biology and taxonomic classification.</title>
        <authorList>
            <person name="Goeker M."/>
        </authorList>
    </citation>
    <scope>NUCLEOTIDE SEQUENCE [LARGE SCALE GENOMIC DNA]</scope>
    <source>
        <strain evidence="3 4">DSM 24004</strain>
    </source>
</reference>
<feature type="domain" description="DUF512" evidence="1">
    <location>
        <begin position="219"/>
        <end position="422"/>
    </location>
</feature>
<accession>A0ABS4GB35</accession>
<protein>
    <submittedName>
        <fullName evidence="3">Radical SAM enzyme (TIGR03279 family)</fullName>
    </submittedName>
</protein>
<dbReference type="Pfam" id="PF19238">
    <property type="entry name" value="Radical_SAM_2"/>
    <property type="match status" value="1"/>
</dbReference>
<dbReference type="InterPro" id="IPR013785">
    <property type="entry name" value="Aldolase_TIM"/>
</dbReference>
<evidence type="ECO:0000313" key="3">
    <source>
        <dbReference type="EMBL" id="MBP1924895.1"/>
    </source>
</evidence>
<sequence>MKNNIVKVLKNSIAEELELEPGDELISVNDCEIVDYIDYKFQISDDTVFLKIMKKDGELWEFEVEKEYDEDLGIVFENPLMDNIKVCSNNCIFCFIDQMPRGMRKTLYLKDDDTRLSFLYGNFITLTNLSEDEISRIIRYRISPIKVSVHTTDSELRKFMMGNNKDIDIIKYLSRLTDAGITVDCQVVLVRDVNDGKVLDKTIRDLSKLHPNLRSVAVVPVGLTDFRDKLFEIKPFDKESSSNLVQQVTILQDEMYSKLKTRFVFIADEFYIASGKKFPHYREYENFDQLENGIGLCRLFEWEIDNCLKKIEYVEKKVNNEKEITIVTGVAAYYLLSVVSKKIMKKVNVKINVEKIVNNFFGEKITVAGLVTGKDIIKQLKHKDCGQILIPSCMLNDENGVFLDDLTVEDLEKELKTKVNVLKVDGEELINFIMQ</sequence>
<dbReference type="InterPro" id="IPR058240">
    <property type="entry name" value="rSAM_sf"/>
</dbReference>
<dbReference type="Gene3D" id="3.20.20.70">
    <property type="entry name" value="Aldolase class I"/>
    <property type="match status" value="1"/>
</dbReference>
<proteinExistence type="predicted"/>
<dbReference type="Pfam" id="PF04459">
    <property type="entry name" value="DUF512"/>
    <property type="match status" value="1"/>
</dbReference>
<comment type="caution">
    <text evidence="3">The sequence shown here is derived from an EMBL/GenBank/DDBJ whole genome shotgun (WGS) entry which is preliminary data.</text>
</comment>
<dbReference type="InterPro" id="IPR045375">
    <property type="entry name" value="Put_radical_SAM-like_N"/>
</dbReference>
<keyword evidence="4" id="KW-1185">Reference proteome</keyword>
<evidence type="ECO:0000259" key="2">
    <source>
        <dbReference type="Pfam" id="PF19238"/>
    </source>
</evidence>
<dbReference type="RefSeq" id="WP_209510655.1">
    <property type="nucleotide sequence ID" value="NZ_JAGGKS010000002.1"/>
</dbReference>
<dbReference type="InterPro" id="IPR007549">
    <property type="entry name" value="DUF512"/>
</dbReference>
<dbReference type="EMBL" id="JAGGKS010000002">
    <property type="protein sequence ID" value="MBP1924895.1"/>
    <property type="molecule type" value="Genomic_DNA"/>
</dbReference>
<name>A0ABS4GB35_9FIRM</name>
<dbReference type="Proteomes" id="UP001519342">
    <property type="component" value="Unassembled WGS sequence"/>
</dbReference>